<accession>A0ACC1B7N1</accession>
<name>A0ACC1B7N1_9ROSI</name>
<proteinExistence type="predicted"/>
<evidence type="ECO:0000313" key="1">
    <source>
        <dbReference type="EMBL" id="KAJ0094882.1"/>
    </source>
</evidence>
<dbReference type="EMBL" id="CM047902">
    <property type="protein sequence ID" value="KAJ0094882.1"/>
    <property type="molecule type" value="Genomic_DNA"/>
</dbReference>
<sequence length="50" mass="5942">MTLKCLCEHTRNCLRKLNQFRQYVVTVNTHVNTLNQGDNFTLKVVTYVQR</sequence>
<protein>
    <submittedName>
        <fullName evidence="1">Uncharacterized protein</fullName>
    </submittedName>
</protein>
<gene>
    <name evidence="1" type="ORF">Patl1_15915</name>
</gene>
<comment type="caution">
    <text evidence="1">The sequence shown here is derived from an EMBL/GenBank/DDBJ whole genome shotgun (WGS) entry which is preliminary data.</text>
</comment>
<keyword evidence="2" id="KW-1185">Reference proteome</keyword>
<organism evidence="1 2">
    <name type="scientific">Pistacia atlantica</name>
    <dbReference type="NCBI Taxonomy" id="434234"/>
    <lineage>
        <taxon>Eukaryota</taxon>
        <taxon>Viridiplantae</taxon>
        <taxon>Streptophyta</taxon>
        <taxon>Embryophyta</taxon>
        <taxon>Tracheophyta</taxon>
        <taxon>Spermatophyta</taxon>
        <taxon>Magnoliopsida</taxon>
        <taxon>eudicotyledons</taxon>
        <taxon>Gunneridae</taxon>
        <taxon>Pentapetalae</taxon>
        <taxon>rosids</taxon>
        <taxon>malvids</taxon>
        <taxon>Sapindales</taxon>
        <taxon>Anacardiaceae</taxon>
        <taxon>Pistacia</taxon>
    </lineage>
</organism>
<evidence type="ECO:0000313" key="2">
    <source>
        <dbReference type="Proteomes" id="UP001164250"/>
    </source>
</evidence>
<reference evidence="2" key="1">
    <citation type="journal article" date="2023" name="G3 (Bethesda)">
        <title>Genome assembly and association tests identify interacting loci associated with vigor, precocity, and sex in interspecific pistachio rootstocks.</title>
        <authorList>
            <person name="Palmer W."/>
            <person name="Jacygrad E."/>
            <person name="Sagayaradj S."/>
            <person name="Cavanaugh K."/>
            <person name="Han R."/>
            <person name="Bertier L."/>
            <person name="Beede B."/>
            <person name="Kafkas S."/>
            <person name="Golino D."/>
            <person name="Preece J."/>
            <person name="Michelmore R."/>
        </authorList>
    </citation>
    <scope>NUCLEOTIDE SEQUENCE [LARGE SCALE GENOMIC DNA]</scope>
</reference>
<dbReference type="Proteomes" id="UP001164250">
    <property type="component" value="Chromosome 6"/>
</dbReference>